<evidence type="ECO:0000256" key="2">
    <source>
        <dbReference type="ARBA" id="ARBA00004184"/>
    </source>
</evidence>
<feature type="compositionally biased region" description="Polar residues" evidence="7">
    <location>
        <begin position="1218"/>
        <end position="1230"/>
    </location>
</feature>
<dbReference type="VEuPathDB" id="PlasmoDB:PVPAM_120043900"/>
<dbReference type="PANTHER" id="PTHR23354">
    <property type="entry name" value="NUCLEOLAR PROTEIN 7/ESTROGEN RECEPTOR COACTIVATOR-RELATED"/>
    <property type="match status" value="1"/>
</dbReference>
<feature type="compositionally biased region" description="Polar residues" evidence="7">
    <location>
        <begin position="1105"/>
        <end position="1114"/>
    </location>
</feature>
<feature type="compositionally biased region" description="Basic and acidic residues" evidence="7">
    <location>
        <begin position="867"/>
        <end position="877"/>
    </location>
</feature>
<evidence type="ECO:0000259" key="8">
    <source>
        <dbReference type="PROSITE" id="PS51886"/>
    </source>
</evidence>
<name>A0A1G4HH20_PLAVI</name>
<feature type="region of interest" description="Disordered" evidence="7">
    <location>
        <begin position="668"/>
        <end position="692"/>
    </location>
</feature>
<dbReference type="InterPro" id="IPR000195">
    <property type="entry name" value="Rab-GAP-TBC_dom"/>
</dbReference>
<feature type="compositionally biased region" description="Basic and acidic residues" evidence="7">
    <location>
        <begin position="987"/>
        <end position="996"/>
    </location>
</feature>
<evidence type="ECO:0000313" key="10">
    <source>
        <dbReference type="Proteomes" id="UP000305196"/>
    </source>
</evidence>
<evidence type="ECO:0000256" key="1">
    <source>
        <dbReference type="ARBA" id="ARBA00004156"/>
    </source>
</evidence>
<feature type="compositionally biased region" description="Gly residues" evidence="7">
    <location>
        <begin position="1280"/>
        <end position="1292"/>
    </location>
</feature>
<feature type="compositionally biased region" description="Acidic residues" evidence="7">
    <location>
        <begin position="958"/>
        <end position="974"/>
    </location>
</feature>
<dbReference type="SMART" id="SM00584">
    <property type="entry name" value="TLDc"/>
    <property type="match status" value="1"/>
</dbReference>
<keyword evidence="5" id="KW-0968">Cytoplasmic vesicle</keyword>
<dbReference type="PANTHER" id="PTHR23354:SF122">
    <property type="entry name" value="GTPASE-ACTIVATING PROTEIN SKYWALKER"/>
    <property type="match status" value="1"/>
</dbReference>
<evidence type="ECO:0000256" key="4">
    <source>
        <dbReference type="ARBA" id="ARBA00023136"/>
    </source>
</evidence>
<sequence>MKKIYRGTKTDEIFQAQKNKYNHLINKNHIYNNIYLNLEVYEKWRNPNTDVSFEGELRQGGSEACPVVMSSRQRISIWGSLTRRGLTPLEKAARERHAHVFTPSVTSHMFILFYATPHMFIPFYATPHMFIPFYATPHMFIPFYATPHMFIPFYATPHMFIPFYATPHMFIPFCATPPMFIPFCATPHMFIPFYATPHMFIPFYATPHMFIPFYATPHMFIPFYATPHMFIPFYATPHMFIPFYTPVSPAHPPQKDEHSHWNDRSLSLVLNADSNLMDKEVKHLLRRGVSDSLKHLIWVRSNDVNYFVINFPHFYETTIYNTFGDKIPSILFNDCPTFCGGILGLQEDIMCVQTKIEELEIENNDDYDNFNINDSTSNILQLLFNHPNENEKKKDQYLLPEHNFWIEPKTLSTPNFGFTHKKKKKKFLYIESVKNKLLKSKKIDNYLRVASDSVLPYSNNFIFRNLSSRFYKSKAEKPEGKAPQEGGAAEVQHSTHGDHLKRGEFANMGGNSGCGGVLPQRSNAGGSDKPAEGKPHIKEEGGKNVEGLATNVERLHKESSFKVSNCSESEKNILIKDDIIIFHNGADDTNSGPDFDAGGAEHERGGESDCGKGGVADYAKGGVADYCKGATNCEKAGGGHSGGAIPADGCGGGAREALHFAGKVVHQSDNATHPSDKATHPSDKAAHSSDRAAHESNKYLHIQCYMTEQYIISKKQAEKMNKAKLYLRTIRKKKIEKEGNYHSAKAKSYFDGNLHHTGIQHSDDSLSNGGNGENEKMHGRRVGENSSTYRLKKYSSYNGTRNFLKKAFSVKRTNPKNERKLSDHISSLLKKSLSKDNKEKKNLISHWKNGGVDSGSSVKERKKKKNKEGEIPLDEVRVGGCPSSQNGAQSGAQNGRKGDTPTEKLQPNYGAAKRGGSGESARTCLQAESASSDDGMQRKREDHVYNPGVRRRKGSGQQEEEDEEEEDEEEDDGESIVKLSEFNEEDAGNKRTDSLDASRKYIDHRVGDAENKKNDGGKKSLFGKLKKIFYKKKKSKDSEAEVITFANAYRGEEYQRSQGGRKKKNFQTGNLYEDRTEQEDEDRRTRAEKKHNTTTNGDHGAGFSPSRNNTGGMVTQYNTFTSIRGSGLLEGRHHHESPSPGGRIETVGRNRKENYQIIISEHERKDHQQRHAGGVGKREDNKQTFFSKIAKMSPPFGLSFEKATKLGGGGTPREEKATTSSLRKSENLVSSPPMEEGGVGGRTPQGEIGTGTDEADADELENFHLPESHPLNGERSEVGGSEGGEASGGSGGDEMAAPQTKRKKKINFRHESGEEAAAASADPRKGAVYQEKNVGQVDTKGAASGKEAPREKQTHEGAPSKMEKKYAAVEYNSKDNPRLEKELYSKFYENGGSAANAANAANPANAANGANGANPGGGGGAYPPNVYNLDDATELTALLNDNGKHEIKKLLWAINNNFGNDIEFAPIIPNLCIILLIYFKASVVYCIIHCLIKKGIDTMKNKEVPFFIYKRKDFVKYVKYILNSFIQFLPKCYHYLRKLNFDLAAWTARCIQDGFSRMLPFDFVLRIYGIYIFEGQKTLCLYCLALLKFFESDLLKCTNIEEVENILYHICMHPYLTINELTQIAYRFKLKSKEKQLKFSTKCPSPYLMNVKMKTFYRPRLNDNSRLINSLHWQNIWEKIPSNLRSLDPFLTYCSKKDGYSFQVLVERTEKNKRKPMILILKTFDYDLMGFFCPFSLTRDLNFVNCSDKSSAFLCTFNTHFKFYKWSGRNNTLVLIRDGIYIGGNDIALFIDKDMKVGKTHASESFFSPPLIAAGRDFHIMDIEVWNLK</sequence>
<evidence type="ECO:0000256" key="6">
    <source>
        <dbReference type="ARBA" id="ARBA00034103"/>
    </source>
</evidence>
<evidence type="ECO:0000313" key="9">
    <source>
        <dbReference type="EMBL" id="SCO74231.1"/>
    </source>
</evidence>
<feature type="compositionally biased region" description="Polar residues" evidence="7">
    <location>
        <begin position="882"/>
        <end position="893"/>
    </location>
</feature>
<dbReference type="VEuPathDB" id="PlasmoDB:PVP01_1238900"/>
<feature type="compositionally biased region" description="Basic and acidic residues" evidence="7">
    <location>
        <begin position="833"/>
        <end position="842"/>
    </location>
</feature>
<feature type="region of interest" description="Disordered" evidence="7">
    <location>
        <begin position="1200"/>
        <end position="1364"/>
    </location>
</feature>
<comment type="subcellular location">
    <subcellularLocation>
        <location evidence="1">Cytoplasmic vesicle membrane</location>
    </subcellularLocation>
    <subcellularLocation>
        <location evidence="2">Endomembrane system</location>
        <topology evidence="2">Peripheral membrane protein</topology>
    </subcellularLocation>
    <subcellularLocation>
        <location evidence="6">Synapse</location>
    </subcellularLocation>
</comment>
<feature type="domain" description="TLDc" evidence="8">
    <location>
        <begin position="1666"/>
        <end position="1829"/>
    </location>
</feature>
<feature type="compositionally biased region" description="Basic and acidic residues" evidence="7">
    <location>
        <begin position="773"/>
        <end position="783"/>
    </location>
</feature>
<feature type="compositionally biased region" description="Basic and acidic residues" evidence="7">
    <location>
        <begin position="935"/>
        <end position="944"/>
    </location>
</feature>
<protein>
    <submittedName>
        <fullName evidence="9">Rab GTPase activator, putative</fullName>
    </submittedName>
</protein>
<feature type="region of interest" description="Disordered" evidence="7">
    <location>
        <begin position="1050"/>
        <end position="1114"/>
    </location>
</feature>
<organism evidence="9 10">
    <name type="scientific">Plasmodium vivax</name>
    <name type="common">malaria parasite P. vivax</name>
    <dbReference type="NCBI Taxonomy" id="5855"/>
    <lineage>
        <taxon>Eukaryota</taxon>
        <taxon>Sar</taxon>
        <taxon>Alveolata</taxon>
        <taxon>Apicomplexa</taxon>
        <taxon>Aconoidasida</taxon>
        <taxon>Haemosporida</taxon>
        <taxon>Plasmodiidae</taxon>
        <taxon>Plasmodium</taxon>
        <taxon>Plasmodium (Plasmodium)</taxon>
    </lineage>
</organism>
<feature type="compositionally biased region" description="Basic and acidic residues" evidence="7">
    <location>
        <begin position="674"/>
        <end position="692"/>
    </location>
</feature>
<feature type="region of interest" description="Disordered" evidence="7">
    <location>
        <begin position="756"/>
        <end position="788"/>
    </location>
</feature>
<gene>
    <name evidence="9" type="ORF">PVC01_120042500</name>
</gene>
<dbReference type="GO" id="GO:0030659">
    <property type="term" value="C:cytoplasmic vesicle membrane"/>
    <property type="evidence" value="ECO:0007669"/>
    <property type="project" value="UniProtKB-SubCell"/>
</dbReference>
<evidence type="ECO:0000256" key="3">
    <source>
        <dbReference type="ARBA" id="ARBA00023018"/>
    </source>
</evidence>
<dbReference type="Proteomes" id="UP000305196">
    <property type="component" value="Chromosome 12"/>
</dbReference>
<evidence type="ECO:0000256" key="5">
    <source>
        <dbReference type="ARBA" id="ARBA00023329"/>
    </source>
</evidence>
<accession>A0A1G4HH20</accession>
<keyword evidence="3" id="KW-0770">Synapse</keyword>
<dbReference type="VEuPathDB" id="PlasmoDB:PVX_117065"/>
<dbReference type="Gene3D" id="1.10.472.80">
    <property type="entry name" value="Ypt/Rab-GAP domain of gyp1p, domain 3"/>
    <property type="match status" value="1"/>
</dbReference>
<evidence type="ECO:0000256" key="7">
    <source>
        <dbReference type="SAM" id="MobiDB-lite"/>
    </source>
</evidence>
<feature type="compositionally biased region" description="Basic and acidic residues" evidence="7">
    <location>
        <begin position="529"/>
        <end position="543"/>
    </location>
</feature>
<feature type="region of interest" description="Disordered" evidence="7">
    <location>
        <begin position="474"/>
        <end position="545"/>
    </location>
</feature>
<dbReference type="InterPro" id="IPR035969">
    <property type="entry name" value="Rab-GAP_TBC_sf"/>
</dbReference>
<keyword evidence="4" id="KW-0472">Membrane</keyword>
<feature type="region of interest" description="Disordered" evidence="7">
    <location>
        <begin position="832"/>
        <end position="996"/>
    </location>
</feature>
<feature type="compositionally biased region" description="Basic and acidic residues" evidence="7">
    <location>
        <begin position="493"/>
        <end position="504"/>
    </location>
</feature>
<reference evidence="9 10" key="1">
    <citation type="submission" date="2016-07" db="EMBL/GenBank/DDBJ databases">
        <authorList>
            <consortium name="Pathogen Informatics"/>
        </authorList>
    </citation>
    <scope>NUCLEOTIDE SEQUENCE [LARGE SCALE GENOMIC DNA]</scope>
</reference>
<dbReference type="InterPro" id="IPR006571">
    <property type="entry name" value="TLDc_dom"/>
</dbReference>
<dbReference type="PROSITE" id="PS51886">
    <property type="entry name" value="TLDC"/>
    <property type="match status" value="1"/>
</dbReference>
<dbReference type="GO" id="GO:0012505">
    <property type="term" value="C:endomembrane system"/>
    <property type="evidence" value="ECO:0007669"/>
    <property type="project" value="UniProtKB-SubCell"/>
</dbReference>
<dbReference type="Pfam" id="PF07534">
    <property type="entry name" value="TLD"/>
    <property type="match status" value="1"/>
</dbReference>
<dbReference type="VEuPathDB" id="PlasmoDB:PVW1_120053500"/>
<dbReference type="SUPFAM" id="SSF47923">
    <property type="entry name" value="Ypt/Rab-GAP domain of gyp1p"/>
    <property type="match status" value="1"/>
</dbReference>
<feature type="region of interest" description="Disordered" evidence="7">
    <location>
        <begin position="591"/>
        <end position="612"/>
    </location>
</feature>
<feature type="compositionally biased region" description="Basic and acidic residues" evidence="7">
    <location>
        <begin position="599"/>
        <end position="610"/>
    </location>
</feature>
<feature type="compositionally biased region" description="Basic and acidic residues" evidence="7">
    <location>
        <begin position="1261"/>
        <end position="1277"/>
    </location>
</feature>
<dbReference type="Pfam" id="PF00566">
    <property type="entry name" value="RabGAP-TBC"/>
    <property type="match status" value="1"/>
</dbReference>
<proteinExistence type="predicted"/>
<dbReference type="EMBL" id="LT615267">
    <property type="protein sequence ID" value="SCO74231.1"/>
    <property type="molecule type" value="Genomic_DNA"/>
</dbReference>